<sequence length="919" mass="99195">MDITPNVLQSRPQEIAMLESPARRIARGATVGLSAAAIAFASAIVPLDAAAAVEPGDQVSVLAFNDLHGQISIDFACSVVRARALNPNHALLSVGDNVGASTTASAMTNDEFIIDYLNALGVDASAIGDHEYDQGRDDLTGRIEPRTSFPDLAANVFVTATGKRLHQPYAIVDAGEVKVAVVGAVTTKTVDRVAPALIDGLEFRDPVDSVNQAIAELDASGEEYDVLVASYHEGAGSKFSLSDGREYDPGVPPAITSPIFERIVNETSTEVDAILTGDTHQAYAFNAPVPGEDGEVRPVVQARDHASYLGLVSLELGADGDWDPVDGNPKLIDTQSEDLPDCAGDPTYETARKIVLDGVVATESLGIEPVGSIAGDITPSWRDTMASYVGGVRTANDPVEGQVNSNFTVDNPQRHSAMGGMIADSMKWYLEDGGLDGAHEVIGFVNRDNSRGAFWYEQSTHDEGDGVVMYGEAVSMNSQFYTWPLMKGEVTGAQFEQILEEQWQRAADGGPVVPPFLAFGVSENVEYVFDSTRERDDRIVEIRIDGEPIDSDATYTIITMGYLFNDGGNLPPQWNRVNNNMWTLAEATDVRDAGVLYRDVIINYLEDHPNLAPDFSQRQLEVQVLDGAAPTLRVLGMESQSLGAPLITEVAVDAGEFGTFTAPVVRDEETGRLVAEVDLGADFCVPEGERAILEFTATPDTGTAITHEITGVGGEDCGSDDTPTEPAEPSGPEDFSDVPPSTMFYEEIMWMRGEGYTTGWEGDNTFRPLQPVNRDAMAAFLYRMAGSPEVDLPSSEPFTDVQKGDEHYAAIMWAYQQGITTGWEDGTFRPTTPIARDAMAAFVFRYAGSPDVEEPSSAVFSDVPASNMFAAEVAWMKAQRITTGWPDGTFRPLEPTNRDATAAFLYRMNVELGITYTPR</sequence>
<dbReference type="GO" id="GO:0016787">
    <property type="term" value="F:hydrolase activity"/>
    <property type="evidence" value="ECO:0007669"/>
    <property type="project" value="InterPro"/>
</dbReference>
<dbReference type="AlphaFoldDB" id="A0A291GL66"/>
<feature type="domain" description="SLH" evidence="2">
    <location>
        <begin position="794"/>
        <end position="857"/>
    </location>
</feature>
<evidence type="ECO:0000256" key="1">
    <source>
        <dbReference type="SAM" id="MobiDB-lite"/>
    </source>
</evidence>
<proteinExistence type="predicted"/>
<dbReference type="Proteomes" id="UP000218165">
    <property type="component" value="Chromosome"/>
</dbReference>
<dbReference type="RefSeq" id="WP_096802066.1">
    <property type="nucleotide sequence ID" value="NZ_CP023563.1"/>
</dbReference>
<dbReference type="PANTHER" id="PTHR11575:SF24">
    <property type="entry name" value="5'-NUCLEOTIDASE"/>
    <property type="match status" value="1"/>
</dbReference>
<name>A0A291GL66_9MICO</name>
<dbReference type="SUPFAM" id="SSF56300">
    <property type="entry name" value="Metallo-dependent phosphatases"/>
    <property type="match status" value="1"/>
</dbReference>
<dbReference type="PANTHER" id="PTHR11575">
    <property type="entry name" value="5'-NUCLEOTIDASE-RELATED"/>
    <property type="match status" value="1"/>
</dbReference>
<gene>
    <name evidence="3" type="ORF">CFK38_04830</name>
</gene>
<dbReference type="InterPro" id="IPR008334">
    <property type="entry name" value="5'-Nucleotdase_C"/>
</dbReference>
<dbReference type="SUPFAM" id="SSF55816">
    <property type="entry name" value="5'-nucleotidase (syn. UDP-sugar hydrolase), C-terminal domain"/>
    <property type="match status" value="1"/>
</dbReference>
<organism evidence="3 4">
    <name type="scientific">Brachybacterium vulturis</name>
    <dbReference type="NCBI Taxonomy" id="2017484"/>
    <lineage>
        <taxon>Bacteria</taxon>
        <taxon>Bacillati</taxon>
        <taxon>Actinomycetota</taxon>
        <taxon>Actinomycetes</taxon>
        <taxon>Micrococcales</taxon>
        <taxon>Dermabacteraceae</taxon>
        <taxon>Brachybacterium</taxon>
    </lineage>
</organism>
<feature type="domain" description="SLH" evidence="2">
    <location>
        <begin position="860"/>
        <end position="919"/>
    </location>
</feature>
<dbReference type="GO" id="GO:0009166">
    <property type="term" value="P:nucleotide catabolic process"/>
    <property type="evidence" value="ECO:0007669"/>
    <property type="project" value="InterPro"/>
</dbReference>
<dbReference type="KEGG" id="brz:CFK38_04830"/>
<dbReference type="Gene3D" id="3.60.21.10">
    <property type="match status" value="1"/>
</dbReference>
<evidence type="ECO:0000313" key="4">
    <source>
        <dbReference type="Proteomes" id="UP000218165"/>
    </source>
</evidence>
<dbReference type="Gene3D" id="3.90.780.10">
    <property type="entry name" value="5'-Nucleotidase, C-terminal domain"/>
    <property type="match status" value="1"/>
</dbReference>
<protein>
    <submittedName>
        <fullName evidence="3">Bifunctional metallophosphatase/5'-nucleotidase</fullName>
    </submittedName>
</protein>
<dbReference type="OrthoDB" id="1016457at2"/>
<dbReference type="InterPro" id="IPR006179">
    <property type="entry name" value="5_nucleotidase/apyrase"/>
</dbReference>
<dbReference type="InterPro" id="IPR029052">
    <property type="entry name" value="Metallo-depent_PP-like"/>
</dbReference>
<dbReference type="Pfam" id="PF02872">
    <property type="entry name" value="5_nucleotid_C"/>
    <property type="match status" value="1"/>
</dbReference>
<dbReference type="InterPro" id="IPR036907">
    <property type="entry name" value="5'-Nucleotdase_C_sf"/>
</dbReference>
<dbReference type="PRINTS" id="PR01607">
    <property type="entry name" value="APYRASEFAMLY"/>
</dbReference>
<dbReference type="InterPro" id="IPR001119">
    <property type="entry name" value="SLH_dom"/>
</dbReference>
<evidence type="ECO:0000313" key="3">
    <source>
        <dbReference type="EMBL" id="ATG50928.1"/>
    </source>
</evidence>
<feature type="region of interest" description="Disordered" evidence="1">
    <location>
        <begin position="712"/>
        <end position="739"/>
    </location>
</feature>
<evidence type="ECO:0000259" key="2">
    <source>
        <dbReference type="PROSITE" id="PS51272"/>
    </source>
</evidence>
<dbReference type="Pfam" id="PF00395">
    <property type="entry name" value="SLH"/>
    <property type="match status" value="3"/>
</dbReference>
<dbReference type="PROSITE" id="PS51272">
    <property type="entry name" value="SLH"/>
    <property type="match status" value="3"/>
</dbReference>
<feature type="domain" description="SLH" evidence="2">
    <location>
        <begin position="731"/>
        <end position="793"/>
    </location>
</feature>
<dbReference type="EMBL" id="CP023563">
    <property type="protein sequence ID" value="ATG50928.1"/>
    <property type="molecule type" value="Genomic_DNA"/>
</dbReference>
<keyword evidence="4" id="KW-1185">Reference proteome</keyword>
<reference evidence="4" key="1">
    <citation type="submission" date="2017-09" db="EMBL/GenBank/DDBJ databases">
        <title>Brachybacterium sp. VM2412.</title>
        <authorList>
            <person name="Tak E.J."/>
            <person name="Bae J.-W."/>
        </authorList>
    </citation>
    <scope>NUCLEOTIDE SEQUENCE [LARGE SCALE GENOMIC DNA]</scope>
    <source>
        <strain evidence="4">VM2412</strain>
    </source>
</reference>
<accession>A0A291GL66</accession>